<protein>
    <submittedName>
        <fullName evidence="2">Uncharacterized protein</fullName>
    </submittedName>
</protein>
<evidence type="ECO:0000256" key="1">
    <source>
        <dbReference type="SAM" id="Phobius"/>
    </source>
</evidence>
<sequence length="385" mass="44399">MTLRNSLTSAALFGVAIFINFDLYSFFFFLATAMVSQNQRGGSSLKDLDIQHLSAFERALRRILETDIAEQTYAEVLDGFPLSDSYLSFQYPQDGHPALEHEELSEGARERVCEFRSNLDISSLLFETILVEAFRKSAPQSKEFYLRLIELLAVSCHRFAVEIFQLDEVVEKHKIYDVWRDSPRDMNKWDSFRDPTAFTHGPYIAVDQYPNGSADSVGYWAEARIFGGVIVFDRGEDGTESRQLYFHGCHSKGPRTIYPPTDQQFEQMIQFLLDESESHDNPFPILATPQNRWRWDPWDAMAHYNIYRDRFERKISPSKGKPCVLNSIDWPEIKDDLYLINAMHERLEGKSVDEEEIAAAKEGITKITPSSPLWSDQGQRTYQGI</sequence>
<proteinExistence type="predicted"/>
<dbReference type="AlphaFoldDB" id="A0A8H5JB18"/>
<feature type="transmembrane region" description="Helical" evidence="1">
    <location>
        <begin position="12"/>
        <end position="35"/>
    </location>
</feature>
<dbReference type="EMBL" id="JAAOAO010000279">
    <property type="protein sequence ID" value="KAF5550908.1"/>
    <property type="molecule type" value="Genomic_DNA"/>
</dbReference>
<keyword evidence="1" id="KW-0812">Transmembrane</keyword>
<name>A0A8H5JB18_9HYPO</name>
<dbReference type="Proteomes" id="UP000574317">
    <property type="component" value="Unassembled WGS sequence"/>
</dbReference>
<comment type="caution">
    <text evidence="2">The sequence shown here is derived from an EMBL/GenBank/DDBJ whole genome shotgun (WGS) entry which is preliminary data.</text>
</comment>
<evidence type="ECO:0000313" key="3">
    <source>
        <dbReference type="Proteomes" id="UP000574317"/>
    </source>
</evidence>
<keyword evidence="1" id="KW-0472">Membrane</keyword>
<accession>A0A8H5JB18</accession>
<gene>
    <name evidence="2" type="ORF">FNAPI_7582</name>
</gene>
<organism evidence="2 3">
    <name type="scientific">Fusarium napiforme</name>
    <dbReference type="NCBI Taxonomy" id="42672"/>
    <lineage>
        <taxon>Eukaryota</taxon>
        <taxon>Fungi</taxon>
        <taxon>Dikarya</taxon>
        <taxon>Ascomycota</taxon>
        <taxon>Pezizomycotina</taxon>
        <taxon>Sordariomycetes</taxon>
        <taxon>Hypocreomycetidae</taxon>
        <taxon>Hypocreales</taxon>
        <taxon>Nectriaceae</taxon>
        <taxon>Fusarium</taxon>
        <taxon>Fusarium fujikuroi species complex</taxon>
    </lineage>
</organism>
<keyword evidence="3" id="KW-1185">Reference proteome</keyword>
<reference evidence="2 3" key="1">
    <citation type="submission" date="2020-05" db="EMBL/GenBank/DDBJ databases">
        <title>Identification and distribution of gene clusters putatively required for synthesis of sphingolipid metabolism inhibitors in phylogenetically diverse species of the filamentous fungus Fusarium.</title>
        <authorList>
            <person name="Kim H.-S."/>
            <person name="Busman M."/>
            <person name="Brown D.W."/>
            <person name="Divon H."/>
            <person name="Uhlig S."/>
            <person name="Proctor R.H."/>
        </authorList>
    </citation>
    <scope>NUCLEOTIDE SEQUENCE [LARGE SCALE GENOMIC DNA]</scope>
    <source>
        <strain evidence="2 3">NRRL 25196</strain>
    </source>
</reference>
<evidence type="ECO:0000313" key="2">
    <source>
        <dbReference type="EMBL" id="KAF5550908.1"/>
    </source>
</evidence>
<keyword evidence="1" id="KW-1133">Transmembrane helix</keyword>